<organism evidence="2 3">
    <name type="scientific">Candidatus Phytoplasma meliae</name>
    <dbReference type="NCBI Taxonomy" id="1848402"/>
    <lineage>
        <taxon>Bacteria</taxon>
        <taxon>Bacillati</taxon>
        <taxon>Mycoplasmatota</taxon>
        <taxon>Mollicutes</taxon>
        <taxon>Acholeplasmatales</taxon>
        <taxon>Acholeplasmataceae</taxon>
        <taxon>Candidatus Phytoplasma</taxon>
        <taxon>16SrXIII (Mexican periwinkle virescence group)</taxon>
    </lineage>
</organism>
<dbReference type="RefSeq" id="WP_203552326.1">
    <property type="nucleotide sequence ID" value="NZ_JACAOD020000010.1"/>
</dbReference>
<gene>
    <name evidence="2" type="ORF">CHTY_002365</name>
</gene>
<reference evidence="2" key="1">
    <citation type="submission" date="2021-04" db="EMBL/GenBank/DDBJ databases">
        <title>Genomic features of Candidatus Phytoplasma meliae isolate ChTYXIII (1SrXIII-G).</title>
        <authorList>
            <person name="Fernandez F.D."/>
            <person name="Conci L.R."/>
        </authorList>
    </citation>
    <scope>NUCLEOTIDE SEQUENCE [LARGE SCALE GENOMIC DNA]</scope>
    <source>
        <strain evidence="2">ChTYXIII-Mo</strain>
    </source>
</reference>
<evidence type="ECO:0000313" key="2">
    <source>
        <dbReference type="EMBL" id="MBP5836061.1"/>
    </source>
</evidence>
<feature type="region of interest" description="Disordered" evidence="1">
    <location>
        <begin position="1"/>
        <end position="20"/>
    </location>
</feature>
<protein>
    <submittedName>
        <fullName evidence="2">Uncharacterized protein</fullName>
    </submittedName>
</protein>
<name>A0ABS5CYK9_9MOLU</name>
<dbReference type="EMBL" id="JACAOD020000010">
    <property type="protein sequence ID" value="MBP5836061.1"/>
    <property type="molecule type" value="Genomic_DNA"/>
</dbReference>
<comment type="caution">
    <text evidence="2">The sequence shown here is derived from an EMBL/GenBank/DDBJ whole genome shotgun (WGS) entry which is preliminary data.</text>
</comment>
<keyword evidence="3" id="KW-1185">Reference proteome</keyword>
<evidence type="ECO:0000256" key="1">
    <source>
        <dbReference type="SAM" id="MobiDB-lite"/>
    </source>
</evidence>
<sequence>MSQSVYGFNPNDYEKDSSSYHKREEWKHEGGTFLSSDAKVFYNIKGVQMVPCKTYQEWFNKQQSVEDGASIVLNFFPVVGGIVNSIYKEAAKPLLNKLVVPNGDKIAMLNEAVRYSLKLNHGRGVFFFNDYDLNNIDRVDITFCNCDMSSTDDAMIEQLEQLIETFQEKDVFNSELYDNLETENVSNNPEEKLKFEMFMKELQNKTEEIFNNSLEKLISEIKNSQKTKIFVPMTIEEKTAVSEKTLKVIKDEIQRRIVKNINKKVGHAIAKKAWKKVTKKTVGSVFGKIFVPGIEMGIDKAEKKIASEHYITNIISFSIKNNSYEKTIGFDIDFPSENEIAVYEIRKNNYVKQTSALVKKTNIYDSTHMLIDILTQKNSSDTSKFISVYNGKLK</sequence>
<evidence type="ECO:0000313" key="3">
    <source>
        <dbReference type="Proteomes" id="UP001195571"/>
    </source>
</evidence>
<proteinExistence type="predicted"/>
<dbReference type="Proteomes" id="UP001195571">
    <property type="component" value="Unassembled WGS sequence"/>
</dbReference>
<accession>A0ABS5CYK9</accession>